<evidence type="ECO:0000313" key="3">
    <source>
        <dbReference type="Proteomes" id="UP000235778"/>
    </source>
</evidence>
<organism evidence="2 3">
    <name type="scientific">Vibrio lentus</name>
    <dbReference type="NCBI Taxonomy" id="136468"/>
    <lineage>
        <taxon>Bacteria</taxon>
        <taxon>Pseudomonadati</taxon>
        <taxon>Pseudomonadota</taxon>
        <taxon>Gammaproteobacteria</taxon>
        <taxon>Vibrionales</taxon>
        <taxon>Vibrionaceae</taxon>
        <taxon>Vibrio</taxon>
    </lineage>
</organism>
<evidence type="ECO:0008006" key="4">
    <source>
        <dbReference type="Google" id="ProtNLM"/>
    </source>
</evidence>
<sequence>MNSKWLKHRIKLGFFKLGLAALTMLIMPLNTSAASFKPYEVKAVYLFRIANFIRWNDESSMNAVNFCVIGDEKVSQVLTSITEGKSIRSLAIRVQQSITSKCDITYLSDRKNDQFLSQEHSPHTVTISDIPNFTDLGGVIELTHIDNKLKPKINLENARRGDYVIGSNLLRIAIVEGQ</sequence>
<name>A0A1B9PYE9_9VIBR</name>
<feature type="signal peptide" evidence="1">
    <location>
        <begin position="1"/>
        <end position="33"/>
    </location>
</feature>
<feature type="chain" id="PRO_5015061203" description="YfiR family protein" evidence="1">
    <location>
        <begin position="34"/>
        <end position="178"/>
    </location>
</feature>
<dbReference type="Proteomes" id="UP000235778">
    <property type="component" value="Unassembled WGS sequence"/>
</dbReference>
<evidence type="ECO:0000256" key="1">
    <source>
        <dbReference type="SAM" id="SignalP"/>
    </source>
</evidence>
<evidence type="ECO:0000313" key="2">
    <source>
        <dbReference type="EMBL" id="PME60051.1"/>
    </source>
</evidence>
<dbReference type="AlphaFoldDB" id="A0A1B9PYE9"/>
<dbReference type="InterPro" id="IPR025293">
    <property type="entry name" value="YfiR/HmsC-like"/>
</dbReference>
<dbReference type="EMBL" id="MCSI01000147">
    <property type="protein sequence ID" value="PME60051.1"/>
    <property type="molecule type" value="Genomic_DNA"/>
</dbReference>
<keyword evidence="1" id="KW-0732">Signal</keyword>
<comment type="caution">
    <text evidence="2">The sequence shown here is derived from an EMBL/GenBank/DDBJ whole genome shotgun (WGS) entry which is preliminary data.</text>
</comment>
<dbReference type="RefSeq" id="WP_017108037.1">
    <property type="nucleotide sequence ID" value="NZ_MAKA01000273.1"/>
</dbReference>
<dbReference type="Pfam" id="PF13689">
    <property type="entry name" value="DUF4154"/>
    <property type="match status" value="1"/>
</dbReference>
<protein>
    <recommendedName>
        <fullName evidence="4">YfiR family protein</fullName>
    </recommendedName>
</protein>
<gene>
    <name evidence="2" type="ORF">BCV30_13195</name>
</gene>
<proteinExistence type="predicted"/>
<reference evidence="3" key="1">
    <citation type="submission" date="2016-07" db="EMBL/GenBank/DDBJ databases">
        <title>Nontailed viruses are major unrecognized killers of bacteria in the ocean.</title>
        <authorList>
            <person name="Kauffman K."/>
            <person name="Hussain F."/>
            <person name="Yang J."/>
            <person name="Arevalo P."/>
            <person name="Brown J."/>
            <person name="Cutler M."/>
            <person name="Kelly L."/>
            <person name="Polz M.F."/>
        </authorList>
    </citation>
    <scope>NUCLEOTIDE SEQUENCE [LARGE SCALE GENOMIC DNA]</scope>
    <source>
        <strain evidence="3">10N.286.55.C1</strain>
    </source>
</reference>
<accession>A0A1B9PYE9</accession>